<dbReference type="AlphaFoldDB" id="A0AAW2UPB3"/>
<reference evidence="1" key="1">
    <citation type="submission" date="2020-06" db="EMBL/GenBank/DDBJ databases">
        <authorList>
            <person name="Li T."/>
            <person name="Hu X."/>
            <person name="Zhang T."/>
            <person name="Song X."/>
            <person name="Zhang H."/>
            <person name="Dai N."/>
            <person name="Sheng W."/>
            <person name="Hou X."/>
            <person name="Wei L."/>
        </authorList>
    </citation>
    <scope>NUCLEOTIDE SEQUENCE</scope>
    <source>
        <strain evidence="1">G02</strain>
        <tissue evidence="1">Leaf</tissue>
    </source>
</reference>
<proteinExistence type="predicted"/>
<dbReference type="PANTHER" id="PTHR11439">
    <property type="entry name" value="GAG-POL-RELATED RETROTRANSPOSON"/>
    <property type="match status" value="1"/>
</dbReference>
<comment type="caution">
    <text evidence="1">The sequence shown here is derived from an EMBL/GenBank/DDBJ whole genome shotgun (WGS) entry which is preliminary data.</text>
</comment>
<evidence type="ECO:0000313" key="1">
    <source>
        <dbReference type="EMBL" id="KAL0418715.1"/>
    </source>
</evidence>
<reference evidence="1" key="2">
    <citation type="journal article" date="2024" name="Plant">
        <title>Genomic evolution and insights into agronomic trait innovations of Sesamum species.</title>
        <authorList>
            <person name="Miao H."/>
            <person name="Wang L."/>
            <person name="Qu L."/>
            <person name="Liu H."/>
            <person name="Sun Y."/>
            <person name="Le M."/>
            <person name="Wang Q."/>
            <person name="Wei S."/>
            <person name="Zheng Y."/>
            <person name="Lin W."/>
            <person name="Duan Y."/>
            <person name="Cao H."/>
            <person name="Xiong S."/>
            <person name="Wang X."/>
            <person name="Wei L."/>
            <person name="Li C."/>
            <person name="Ma Q."/>
            <person name="Ju M."/>
            <person name="Zhao R."/>
            <person name="Li G."/>
            <person name="Mu C."/>
            <person name="Tian Q."/>
            <person name="Mei H."/>
            <person name="Zhang T."/>
            <person name="Gao T."/>
            <person name="Zhang H."/>
        </authorList>
    </citation>
    <scope>NUCLEOTIDE SEQUENCE</scope>
    <source>
        <strain evidence="1">G02</strain>
    </source>
</reference>
<sequence>MSAALHVVKYLKGCPSKGLFLPALNSFTLTANSDADWASCPDSRRSLTGFSIFLGTTLVSWKTKKQTTVSRSTAEAEYHAAVCEIRWISFLLRDFGISVSTPVVLHCDHVVRNAYKEGLIDLFYVRSSEQKNNKTEKN</sequence>
<dbReference type="CDD" id="cd09272">
    <property type="entry name" value="RNase_HI_RT_Ty1"/>
    <property type="match status" value="1"/>
</dbReference>
<protein>
    <submittedName>
        <fullName evidence="1">Retrovirus-related Pol polyprotein from transposon RE2</fullName>
    </submittedName>
</protein>
<organism evidence="1">
    <name type="scientific">Sesamum radiatum</name>
    <name type="common">Black benniseed</name>
    <dbReference type="NCBI Taxonomy" id="300843"/>
    <lineage>
        <taxon>Eukaryota</taxon>
        <taxon>Viridiplantae</taxon>
        <taxon>Streptophyta</taxon>
        <taxon>Embryophyta</taxon>
        <taxon>Tracheophyta</taxon>
        <taxon>Spermatophyta</taxon>
        <taxon>Magnoliopsida</taxon>
        <taxon>eudicotyledons</taxon>
        <taxon>Gunneridae</taxon>
        <taxon>Pentapetalae</taxon>
        <taxon>asterids</taxon>
        <taxon>lamiids</taxon>
        <taxon>Lamiales</taxon>
        <taxon>Pedaliaceae</taxon>
        <taxon>Sesamum</taxon>
    </lineage>
</organism>
<dbReference type="EMBL" id="JACGWJ010000005">
    <property type="protein sequence ID" value="KAL0418715.1"/>
    <property type="molecule type" value="Genomic_DNA"/>
</dbReference>
<gene>
    <name evidence="1" type="ORF">Sradi_1285000</name>
</gene>
<accession>A0AAW2UPB3</accession>
<feature type="non-terminal residue" evidence="1">
    <location>
        <position position="138"/>
    </location>
</feature>
<name>A0AAW2UPB3_SESRA</name>
<dbReference type="PANTHER" id="PTHR11439:SF470">
    <property type="entry name" value="CYSTEINE-RICH RLK (RECEPTOR-LIKE PROTEIN KINASE) 8"/>
    <property type="match status" value="1"/>
</dbReference>